<proteinExistence type="predicted"/>
<dbReference type="Gene3D" id="2.60.120.10">
    <property type="entry name" value="Jelly Rolls"/>
    <property type="match status" value="1"/>
</dbReference>
<dbReference type="AlphaFoldDB" id="A0A7C9TL33"/>
<dbReference type="PANTHER" id="PTHR37943:SF1">
    <property type="entry name" value="PROTEIN VES"/>
    <property type="match status" value="1"/>
</dbReference>
<dbReference type="SUPFAM" id="SSF51182">
    <property type="entry name" value="RmlC-like cupins"/>
    <property type="match status" value="1"/>
</dbReference>
<evidence type="ECO:0000313" key="2">
    <source>
        <dbReference type="EMBL" id="NDY91327.1"/>
    </source>
</evidence>
<name>A0A7C9TL33_9BURK</name>
<evidence type="ECO:0000313" key="3">
    <source>
        <dbReference type="Proteomes" id="UP000484255"/>
    </source>
</evidence>
<protein>
    <submittedName>
        <fullName evidence="2">HutD family protein</fullName>
    </submittedName>
</protein>
<dbReference type="InterPro" id="IPR011051">
    <property type="entry name" value="RmlC_Cupin_sf"/>
</dbReference>
<dbReference type="InterPro" id="IPR014710">
    <property type="entry name" value="RmlC-like_jellyroll"/>
</dbReference>
<feature type="region of interest" description="Disordered" evidence="1">
    <location>
        <begin position="97"/>
        <end position="116"/>
    </location>
</feature>
<accession>A0A7C9TL33</accession>
<keyword evidence="3" id="KW-1185">Reference proteome</keyword>
<dbReference type="Pfam" id="PF05962">
    <property type="entry name" value="HutD"/>
    <property type="match status" value="1"/>
</dbReference>
<dbReference type="PANTHER" id="PTHR37943">
    <property type="entry name" value="PROTEIN VES"/>
    <property type="match status" value="1"/>
</dbReference>
<organism evidence="2 3">
    <name type="scientific">Ideonella livida</name>
    <dbReference type="NCBI Taxonomy" id="2707176"/>
    <lineage>
        <taxon>Bacteria</taxon>
        <taxon>Pseudomonadati</taxon>
        <taxon>Pseudomonadota</taxon>
        <taxon>Betaproteobacteria</taxon>
        <taxon>Burkholderiales</taxon>
        <taxon>Sphaerotilaceae</taxon>
        <taxon>Ideonella</taxon>
    </lineage>
</organism>
<dbReference type="EMBL" id="JAAGOH010000008">
    <property type="protein sequence ID" value="NDY91327.1"/>
    <property type="molecule type" value="Genomic_DNA"/>
</dbReference>
<evidence type="ECO:0000256" key="1">
    <source>
        <dbReference type="SAM" id="MobiDB-lite"/>
    </source>
</evidence>
<dbReference type="InterPro" id="IPR010282">
    <property type="entry name" value="Uncharacterised_HutD/Ves"/>
</dbReference>
<gene>
    <name evidence="2" type="ORF">G3A44_09005</name>
</gene>
<sequence length="219" mass="23041">MSAPAWPLHHVALAEVPRQPWRNGGGLTRELLTWPLLEPGAAPLPWRLRVSVAEVHQGGPFSAFAGVERHFALLDGPAVTLHWPQHSVRVAAHSPACRFDGGNPPEASLEGGSPTTPSLDLNLMLAGAPAHGLAPAPLGGLHPATPGVPWAPPSGSVWRGLLNRRAVRVATGADAPPQGLPAWTLLWTDADPRAWTLWEDGPADAATPSPAGWWLHAIG</sequence>
<reference evidence="2 3" key="1">
    <citation type="submission" date="2020-02" db="EMBL/GenBank/DDBJ databases">
        <title>Ideonella bacterium strain TBM-1.</title>
        <authorList>
            <person name="Chen W.-M."/>
        </authorList>
    </citation>
    <scope>NUCLEOTIDE SEQUENCE [LARGE SCALE GENOMIC DNA]</scope>
    <source>
        <strain evidence="2 3">TBM-1</strain>
    </source>
</reference>
<dbReference type="RefSeq" id="WP_163457176.1">
    <property type="nucleotide sequence ID" value="NZ_JAAGOH010000008.1"/>
</dbReference>
<dbReference type="Proteomes" id="UP000484255">
    <property type="component" value="Unassembled WGS sequence"/>
</dbReference>
<comment type="caution">
    <text evidence="2">The sequence shown here is derived from an EMBL/GenBank/DDBJ whole genome shotgun (WGS) entry which is preliminary data.</text>
</comment>